<name>A0A0W0YPD4_9GAMM</name>
<dbReference type="AlphaFoldDB" id="A0A0W0YPD4"/>
<evidence type="ECO:0000313" key="2">
    <source>
        <dbReference type="Proteomes" id="UP000054621"/>
    </source>
</evidence>
<dbReference type="PATRIC" id="fig|28087.4.peg.1440"/>
<comment type="caution">
    <text evidence="1">The sequence shown here is derived from an EMBL/GenBank/DDBJ whole genome shotgun (WGS) entry which is preliminary data.</text>
</comment>
<organism evidence="1 2">
    <name type="scientific">Legionella sainthelensi</name>
    <dbReference type="NCBI Taxonomy" id="28087"/>
    <lineage>
        <taxon>Bacteria</taxon>
        <taxon>Pseudomonadati</taxon>
        <taxon>Pseudomonadota</taxon>
        <taxon>Gammaproteobacteria</taxon>
        <taxon>Legionellales</taxon>
        <taxon>Legionellaceae</taxon>
        <taxon>Legionella</taxon>
    </lineage>
</organism>
<accession>A0A0W0YPD4</accession>
<reference evidence="1 2" key="1">
    <citation type="submission" date="2015-11" db="EMBL/GenBank/DDBJ databases">
        <title>Genomic analysis of 38 Legionella species identifies large and diverse effector repertoires.</title>
        <authorList>
            <person name="Burstein D."/>
            <person name="Amaro F."/>
            <person name="Zusman T."/>
            <person name="Lifshitz Z."/>
            <person name="Cohen O."/>
            <person name="Gilbert J.A."/>
            <person name="Pupko T."/>
            <person name="Shuman H.A."/>
            <person name="Segal G."/>
        </authorList>
    </citation>
    <scope>NUCLEOTIDE SEQUENCE [LARGE SCALE GENOMIC DNA]</scope>
    <source>
        <strain evidence="1 2">Mt.St.Helens-4</strain>
    </source>
</reference>
<dbReference type="RefSeq" id="WP_027272224.1">
    <property type="nucleotide sequence ID" value="NZ_CAAAJE010000035.1"/>
</dbReference>
<proteinExistence type="predicted"/>
<dbReference type="Proteomes" id="UP000054621">
    <property type="component" value="Unassembled WGS sequence"/>
</dbReference>
<protein>
    <submittedName>
        <fullName evidence="1">Uncharacterized protein</fullName>
    </submittedName>
</protein>
<gene>
    <name evidence="1" type="ORF">Lsai_1345</name>
</gene>
<sequence>MLRLFFSLCLIFTVFPGFALEIYLTNNTIHPIDYFGFPLNLKSPPLSPNQTRLAPEEINQLLNNPIPKVDSKVYYSIEHILYDCGEVVFYPKMAVSLTIKETSMPPKHTCIVNSW</sequence>
<evidence type="ECO:0000313" key="1">
    <source>
        <dbReference type="EMBL" id="KTD58738.1"/>
    </source>
</evidence>
<dbReference type="EMBL" id="LNYV01000013">
    <property type="protein sequence ID" value="KTD58738.1"/>
    <property type="molecule type" value="Genomic_DNA"/>
</dbReference>